<dbReference type="EMBL" id="CM047746">
    <property type="protein sequence ID" value="KAJ0021505.1"/>
    <property type="molecule type" value="Genomic_DNA"/>
</dbReference>
<accession>A0ACC0XQC9</accession>
<evidence type="ECO:0000313" key="2">
    <source>
        <dbReference type="Proteomes" id="UP001163603"/>
    </source>
</evidence>
<comment type="caution">
    <text evidence="1">The sequence shown here is derived from an EMBL/GenBank/DDBJ whole genome shotgun (WGS) entry which is preliminary data.</text>
</comment>
<organism evidence="1 2">
    <name type="scientific">Pistacia integerrima</name>
    <dbReference type="NCBI Taxonomy" id="434235"/>
    <lineage>
        <taxon>Eukaryota</taxon>
        <taxon>Viridiplantae</taxon>
        <taxon>Streptophyta</taxon>
        <taxon>Embryophyta</taxon>
        <taxon>Tracheophyta</taxon>
        <taxon>Spermatophyta</taxon>
        <taxon>Magnoliopsida</taxon>
        <taxon>eudicotyledons</taxon>
        <taxon>Gunneridae</taxon>
        <taxon>Pentapetalae</taxon>
        <taxon>rosids</taxon>
        <taxon>malvids</taxon>
        <taxon>Sapindales</taxon>
        <taxon>Anacardiaceae</taxon>
        <taxon>Pistacia</taxon>
    </lineage>
</organism>
<dbReference type="Proteomes" id="UP001163603">
    <property type="component" value="Chromosome 11"/>
</dbReference>
<evidence type="ECO:0000313" key="1">
    <source>
        <dbReference type="EMBL" id="KAJ0021505.1"/>
    </source>
</evidence>
<keyword evidence="2" id="KW-1185">Reference proteome</keyword>
<sequence>MADSLSLSFLCVPVGCVRVSVCERPGYYESCLTSNTHHSESSKPPPDLCQLQLFSVEHNSKPFIMDVHLRNADHSLPPSLFYDLQDCEVGSAETESDPDEEFMAELIRQMAHFMFQDDDKLEKSWGSAGSPQSTDWSPLRMNHERQIDISRDPSPPGPIMMEEFEKMKMNSEVPLSMSNSNVEFHSKQSLIDDQIRAIRVKHRSCQN</sequence>
<protein>
    <submittedName>
        <fullName evidence="1">Uncharacterized protein</fullName>
    </submittedName>
</protein>
<proteinExistence type="predicted"/>
<reference evidence="2" key="1">
    <citation type="journal article" date="2023" name="G3 (Bethesda)">
        <title>Genome assembly and association tests identify interacting loci associated with vigor, precocity, and sex in interspecific pistachio rootstocks.</title>
        <authorList>
            <person name="Palmer W."/>
            <person name="Jacygrad E."/>
            <person name="Sagayaradj S."/>
            <person name="Cavanaugh K."/>
            <person name="Han R."/>
            <person name="Bertier L."/>
            <person name="Beede B."/>
            <person name="Kafkas S."/>
            <person name="Golino D."/>
            <person name="Preece J."/>
            <person name="Michelmore R."/>
        </authorList>
    </citation>
    <scope>NUCLEOTIDE SEQUENCE [LARGE SCALE GENOMIC DNA]</scope>
</reference>
<gene>
    <name evidence="1" type="ORF">Pint_32680</name>
</gene>
<name>A0ACC0XQC9_9ROSI</name>